<dbReference type="Pfam" id="PF14677">
    <property type="entry name" value="FANCI_S3"/>
    <property type="match status" value="1"/>
</dbReference>
<feature type="domain" description="FANCI solenoid 1" evidence="2">
    <location>
        <begin position="58"/>
        <end position="273"/>
    </location>
</feature>
<evidence type="ECO:0000313" key="9">
    <source>
        <dbReference type="Proteomes" id="UP001642520"/>
    </source>
</evidence>
<dbReference type="InterPro" id="IPR029315">
    <property type="entry name" value="FANCI_S2"/>
</dbReference>
<feature type="domain" description="FANCI solenoid 4" evidence="5">
    <location>
        <begin position="1027"/>
        <end position="1269"/>
    </location>
</feature>
<dbReference type="InterPro" id="IPR029310">
    <property type="entry name" value="FANCI_HD1"/>
</dbReference>
<dbReference type="Pfam" id="PF14678">
    <property type="entry name" value="FANCI_S4"/>
    <property type="match status" value="1"/>
</dbReference>
<dbReference type="InterPro" id="IPR029314">
    <property type="entry name" value="FANCI_S4"/>
</dbReference>
<sequence>MCHRLENLRELELRAFVQDLNAAELVQLTHSIVCKADATKILNDVLESFSDSDSCQLKRRKVVESTLKSLEKAKISAGQANTIINRIIFDFPKYSKQHLAKFVEFCVTNIRNNGSELHSWKDLLPVLLETLENEKYIIYEDAEVSGIEYKSLIIKAICNSEWNVNFLPSLAKMFGDMRLDKTNRNLVLSRLCFKLPNLPLNQVPSFVYQALKLCKDKDNQKLLDALSTYFDSCYSKTMSTNEKDSFEDIDIISKKEVRDIESTVLYHVYQAAQLNHEHMKDFIRFLKQVSHASEYVLQPFILAVLMSITSIYEDQIFEILRVAIVNSNLEKEKRECSAWLRQCIPSPSNVIGIILQVIDSSNKDRHLVLKGLVGLAFTLMSADQKSKNNAAATWPIGSKIIQKIVKKRHETIPVVLEELITKIVIGNTSTTHYTECLKYMCRELSIIVLDHQVLIMTILERLLFLPSTVATQVLNAIFPLMRVSPNIRENIILTLRKALYRKGISKRQMAVTGFLEMLKYSKMYSRNSFRLSQHSSSSSSRSTLTQVTLEYNSQQERPITEREQTLCYEILDILKKSFTYEFEVRLHLYEGLHNAVAKNPDITEVLLDMLLSHLNLYLNTDESILPPVKFELCTDLHGMEVVQQEPIAHLIFSLQKIYNNAVAKESTVFKKLHDTLNSLCRRMMAMELEHLNLEHGADLFHGDLSKSQIKLKTLHASIGIYEALIAFRIGERLNGDRDSFHQINDLFKVYTQLIDFIKAQSTKTKKINGRNKKDKDANTTTKKSVKSNDVKIPETIMDLDVIRQSLLLFFSNRQTMSQNNCMVRKNHSLCYYILQTCEQLLQRVKSFTNDASQVQSKQYLNTYIEVGSLLYKRFIQNLNDALVNDEKTIVLALQCFKEISHSMCTLFSPELPKFLNSIFEVQSNKDSTSVDINSQLEKIIFSLMPCLETELVEETDDEEKKKVPFLLLQTIEQFTYKINFDNYNPHKIIKCIKGMIQMEGVQSPIIPGLVQFYLNLEERTEEYGETLNEISLELCEKVGSIDDSEPVMENQYKVIRDDTALQIYTILNSDIKEQLSRASWLLMRLKAEDTIARAPGTVDEFGNNDLREKERSLCKQLSYLAQVLYTLADTAIKPGPAIDATLKNLQNLYHLLGNITKYFYVKSSAQNAAFQAVKFIQVVQLAGKSLKTAFYNLVMYVEENQNKLNSKSDSSAQRNKILKETKTIPRVVYEIEQFNKEILLLGKRTAIPLEKYIKQSVTRDFRIKNPQLVEGLEKMDVSMLISPDVETSENDMHTSNVNETESNSDDETSSTKRCRMED</sequence>
<dbReference type="InterPro" id="IPR029312">
    <property type="entry name" value="FANCI_HD2"/>
</dbReference>
<dbReference type="Pfam" id="PF14679">
    <property type="entry name" value="FANCI_HD1"/>
    <property type="match status" value="1"/>
</dbReference>
<dbReference type="SUPFAM" id="SSF48371">
    <property type="entry name" value="ARM repeat"/>
    <property type="match status" value="1"/>
</dbReference>
<evidence type="ECO:0000259" key="2">
    <source>
        <dbReference type="Pfam" id="PF14675"/>
    </source>
</evidence>
<protein>
    <recommendedName>
        <fullName evidence="10">Fanconi anemia group I protein</fullName>
    </recommendedName>
</protein>
<dbReference type="Pfam" id="PF14676">
    <property type="entry name" value="FANCI_S2"/>
    <property type="match status" value="1"/>
</dbReference>
<dbReference type="InterPro" id="IPR029308">
    <property type="entry name" value="FANCI_S1"/>
</dbReference>
<proteinExistence type="predicted"/>
<feature type="domain" description="FANCI solenoid 2" evidence="3">
    <location>
        <begin position="368"/>
        <end position="515"/>
    </location>
</feature>
<dbReference type="InterPro" id="IPR026171">
    <property type="entry name" value="FANCI"/>
</dbReference>
<evidence type="ECO:0000259" key="6">
    <source>
        <dbReference type="Pfam" id="PF14679"/>
    </source>
</evidence>
<gene>
    <name evidence="8" type="ORF">XYLVIOL_LOCUS3094</name>
</gene>
<dbReference type="Proteomes" id="UP001642520">
    <property type="component" value="Unassembled WGS sequence"/>
</dbReference>
<dbReference type="InterPro" id="IPR029313">
    <property type="entry name" value="FANCI_S3"/>
</dbReference>
<feature type="region of interest" description="Disordered" evidence="1">
    <location>
        <begin position="1284"/>
        <end position="1318"/>
    </location>
</feature>
<dbReference type="EMBL" id="CAXAJV020001288">
    <property type="protein sequence ID" value="CAL7938106.1"/>
    <property type="molecule type" value="Genomic_DNA"/>
</dbReference>
<keyword evidence="9" id="KW-1185">Reference proteome</keyword>
<dbReference type="Pfam" id="PF14675">
    <property type="entry name" value="FANCI_S1"/>
    <property type="match status" value="1"/>
</dbReference>
<feature type="domain" description="FANCI helical" evidence="6">
    <location>
        <begin position="278"/>
        <end position="359"/>
    </location>
</feature>
<evidence type="ECO:0000313" key="8">
    <source>
        <dbReference type="EMBL" id="CAL7938106.1"/>
    </source>
</evidence>
<evidence type="ECO:0000259" key="3">
    <source>
        <dbReference type="Pfam" id="PF14676"/>
    </source>
</evidence>
<dbReference type="CDD" id="cd11720">
    <property type="entry name" value="FANCI"/>
    <property type="match status" value="1"/>
</dbReference>
<organism evidence="8 9">
    <name type="scientific">Xylocopa violacea</name>
    <name type="common">Violet carpenter bee</name>
    <name type="synonym">Apis violacea</name>
    <dbReference type="NCBI Taxonomy" id="135666"/>
    <lineage>
        <taxon>Eukaryota</taxon>
        <taxon>Metazoa</taxon>
        <taxon>Ecdysozoa</taxon>
        <taxon>Arthropoda</taxon>
        <taxon>Hexapoda</taxon>
        <taxon>Insecta</taxon>
        <taxon>Pterygota</taxon>
        <taxon>Neoptera</taxon>
        <taxon>Endopterygota</taxon>
        <taxon>Hymenoptera</taxon>
        <taxon>Apocrita</taxon>
        <taxon>Aculeata</taxon>
        <taxon>Apoidea</taxon>
        <taxon>Anthophila</taxon>
        <taxon>Apidae</taxon>
        <taxon>Xylocopa</taxon>
        <taxon>Xylocopa</taxon>
    </lineage>
</organism>
<dbReference type="Pfam" id="PF14680">
    <property type="entry name" value="FANCI_HD2"/>
    <property type="match status" value="1"/>
</dbReference>
<comment type="caution">
    <text evidence="8">The sequence shown here is derived from an EMBL/GenBank/DDBJ whole genome shotgun (WGS) entry which is preliminary data.</text>
</comment>
<evidence type="ECO:0008006" key="10">
    <source>
        <dbReference type="Google" id="ProtNLM"/>
    </source>
</evidence>
<feature type="domain" description="FANCI helical" evidence="7">
    <location>
        <begin position="535"/>
        <end position="758"/>
    </location>
</feature>
<reference evidence="8 9" key="1">
    <citation type="submission" date="2024-08" db="EMBL/GenBank/DDBJ databases">
        <authorList>
            <person name="Will J Nash"/>
            <person name="Angela Man"/>
            <person name="Seanna McTaggart"/>
            <person name="Kendall Baker"/>
            <person name="Tom Barker"/>
            <person name="Leah Catchpole"/>
            <person name="Alex Durrant"/>
            <person name="Karim Gharbi"/>
            <person name="Naomi Irish"/>
            <person name="Gemy Kaithakottil"/>
            <person name="Debby Ku"/>
            <person name="Aaliyah Providence"/>
            <person name="Felix Shaw"/>
            <person name="David Swarbreck"/>
            <person name="Chris Watkins"/>
            <person name="Ann M. McCartney"/>
            <person name="Giulio Formenti"/>
            <person name="Alice Mouton"/>
            <person name="Noel Vella"/>
            <person name="Bjorn M von Reumont"/>
            <person name="Adriana Vella"/>
            <person name="Wilfried Haerty"/>
        </authorList>
    </citation>
    <scope>NUCLEOTIDE SEQUENCE [LARGE SCALE GENOMIC DNA]</scope>
</reference>
<name>A0ABP1NCY1_XYLVO</name>
<evidence type="ECO:0000259" key="4">
    <source>
        <dbReference type="Pfam" id="PF14677"/>
    </source>
</evidence>
<evidence type="ECO:0000259" key="7">
    <source>
        <dbReference type="Pfam" id="PF14680"/>
    </source>
</evidence>
<feature type="domain" description="FANCI solenoid 3" evidence="4">
    <location>
        <begin position="796"/>
        <end position="997"/>
    </location>
</feature>
<dbReference type="PANTHER" id="PTHR21818">
    <property type="entry name" value="BC025462 PROTEIN"/>
    <property type="match status" value="1"/>
</dbReference>
<evidence type="ECO:0000259" key="5">
    <source>
        <dbReference type="Pfam" id="PF14678"/>
    </source>
</evidence>
<accession>A0ABP1NCY1</accession>
<evidence type="ECO:0000256" key="1">
    <source>
        <dbReference type="SAM" id="MobiDB-lite"/>
    </source>
</evidence>
<dbReference type="PANTHER" id="PTHR21818:SF0">
    <property type="entry name" value="FANCONI ANEMIA GROUP I PROTEIN"/>
    <property type="match status" value="1"/>
</dbReference>
<dbReference type="InterPro" id="IPR016024">
    <property type="entry name" value="ARM-type_fold"/>
</dbReference>